<comment type="subcellular location">
    <subcellularLocation>
        <location evidence="8">Cytoplasm</location>
    </subcellularLocation>
</comment>
<comment type="cofactor">
    <cofactor evidence="8">
        <name>Mg(2+)</name>
        <dbReference type="ChEBI" id="CHEBI:18420"/>
    </cofactor>
</comment>
<sequence>MIIGFGADLCDIRRIADALERFDARFPHRLFTEAERECCDARAGRAACYAKRFAAKEACAKALGLGINKGVGWQDIAVVNLPTGQPTLQLTGGAAARLAEITPPGMTARLHLTLSDEEPYAQALVLIDAGAC</sequence>
<proteinExistence type="inferred from homology"/>
<feature type="domain" description="4'-phosphopantetheinyl transferase" evidence="9">
    <location>
        <begin position="5"/>
        <end position="98"/>
    </location>
</feature>
<dbReference type="NCBIfam" id="TIGR00556">
    <property type="entry name" value="pantethn_trn"/>
    <property type="match status" value="1"/>
</dbReference>
<keyword evidence="7 8" id="KW-0275">Fatty acid biosynthesis</keyword>
<dbReference type="Gene3D" id="3.90.470.20">
    <property type="entry name" value="4'-phosphopantetheinyl transferase domain"/>
    <property type="match status" value="1"/>
</dbReference>
<protein>
    <recommendedName>
        <fullName evidence="8">Holo-[acyl-carrier-protein] synthase</fullName>
        <shortName evidence="8">Holo-ACP synthase</shortName>
        <ecNumber evidence="8">2.7.8.7</ecNumber>
    </recommendedName>
    <alternativeName>
        <fullName evidence="8">4'-phosphopantetheinyl transferase AcpS</fullName>
    </alternativeName>
</protein>
<dbReference type="InterPro" id="IPR002582">
    <property type="entry name" value="ACPS"/>
</dbReference>
<evidence type="ECO:0000259" key="9">
    <source>
        <dbReference type="Pfam" id="PF01648"/>
    </source>
</evidence>
<name>A0A6B8KCI0_9HYPH</name>
<keyword evidence="5 8" id="KW-0460">Magnesium</keyword>
<evidence type="ECO:0000256" key="1">
    <source>
        <dbReference type="ARBA" id="ARBA00022516"/>
    </source>
</evidence>
<evidence type="ECO:0000256" key="5">
    <source>
        <dbReference type="ARBA" id="ARBA00022842"/>
    </source>
</evidence>
<evidence type="ECO:0000256" key="4">
    <source>
        <dbReference type="ARBA" id="ARBA00022832"/>
    </source>
</evidence>
<gene>
    <name evidence="8" type="primary">acpS</name>
    <name evidence="10" type="ORF">H2LOC_003350</name>
</gene>
<comment type="catalytic activity">
    <reaction evidence="8">
        <text>apo-[ACP] + CoA = holo-[ACP] + adenosine 3',5'-bisphosphate + H(+)</text>
        <dbReference type="Rhea" id="RHEA:12068"/>
        <dbReference type="Rhea" id="RHEA-COMP:9685"/>
        <dbReference type="Rhea" id="RHEA-COMP:9690"/>
        <dbReference type="ChEBI" id="CHEBI:15378"/>
        <dbReference type="ChEBI" id="CHEBI:29999"/>
        <dbReference type="ChEBI" id="CHEBI:57287"/>
        <dbReference type="ChEBI" id="CHEBI:58343"/>
        <dbReference type="ChEBI" id="CHEBI:64479"/>
        <dbReference type="EC" id="2.7.8.7"/>
    </reaction>
</comment>
<comment type="similarity">
    <text evidence="8">Belongs to the P-Pant transferase superfamily. AcpS family.</text>
</comment>
<evidence type="ECO:0000256" key="8">
    <source>
        <dbReference type="HAMAP-Rule" id="MF_00101"/>
    </source>
</evidence>
<evidence type="ECO:0000313" key="10">
    <source>
        <dbReference type="EMBL" id="QGM44801.1"/>
    </source>
</evidence>
<organism evidence="10 11">
    <name type="scientific">Methylocystis heyeri</name>
    <dbReference type="NCBI Taxonomy" id="391905"/>
    <lineage>
        <taxon>Bacteria</taxon>
        <taxon>Pseudomonadati</taxon>
        <taxon>Pseudomonadota</taxon>
        <taxon>Alphaproteobacteria</taxon>
        <taxon>Hyphomicrobiales</taxon>
        <taxon>Methylocystaceae</taxon>
        <taxon>Methylocystis</taxon>
    </lineage>
</organism>
<dbReference type="InterPro" id="IPR004568">
    <property type="entry name" value="Ppantetheine-prot_Trfase_dom"/>
</dbReference>
<keyword evidence="4 8" id="KW-0276">Fatty acid metabolism</keyword>
<keyword evidence="6 8" id="KW-0443">Lipid metabolism</keyword>
<dbReference type="InterPro" id="IPR037143">
    <property type="entry name" value="4-PPantetheinyl_Trfase_dom_sf"/>
</dbReference>
<dbReference type="GO" id="GO:0000287">
    <property type="term" value="F:magnesium ion binding"/>
    <property type="evidence" value="ECO:0007669"/>
    <property type="project" value="UniProtKB-UniRule"/>
</dbReference>
<reference evidence="10 11" key="1">
    <citation type="submission" date="2019-11" db="EMBL/GenBank/DDBJ databases">
        <title>The genome sequence of Methylocystis heyeri.</title>
        <authorList>
            <person name="Oshkin I.Y."/>
            <person name="Miroshnikov K."/>
            <person name="Dedysh S.N."/>
        </authorList>
    </citation>
    <scope>NUCLEOTIDE SEQUENCE [LARGE SCALE GENOMIC DNA]</scope>
    <source>
        <strain evidence="10 11">H2</strain>
    </source>
</reference>
<dbReference type="GO" id="GO:0005737">
    <property type="term" value="C:cytoplasm"/>
    <property type="evidence" value="ECO:0007669"/>
    <property type="project" value="UniProtKB-SubCell"/>
</dbReference>
<evidence type="ECO:0000256" key="7">
    <source>
        <dbReference type="ARBA" id="ARBA00023160"/>
    </source>
</evidence>
<dbReference type="KEGG" id="mhey:H2LOC_003350"/>
<evidence type="ECO:0000256" key="3">
    <source>
        <dbReference type="ARBA" id="ARBA00022723"/>
    </source>
</evidence>
<dbReference type="RefSeq" id="WP_136495097.1">
    <property type="nucleotide sequence ID" value="NZ_CP046052.1"/>
</dbReference>
<evidence type="ECO:0000256" key="2">
    <source>
        <dbReference type="ARBA" id="ARBA00022679"/>
    </source>
</evidence>
<dbReference type="AlphaFoldDB" id="A0A6B8KCI0"/>
<keyword evidence="8" id="KW-0963">Cytoplasm</keyword>
<dbReference type="NCBIfam" id="TIGR00516">
    <property type="entry name" value="acpS"/>
    <property type="match status" value="1"/>
</dbReference>
<keyword evidence="1 8" id="KW-0444">Lipid biosynthesis</keyword>
<dbReference type="OrthoDB" id="517356at2"/>
<keyword evidence="3 8" id="KW-0479">Metal-binding</keyword>
<dbReference type="InterPro" id="IPR008278">
    <property type="entry name" value="4-PPantetheinyl_Trfase_dom"/>
</dbReference>
<comment type="function">
    <text evidence="8">Transfers the 4'-phosphopantetheine moiety from coenzyme A to a Ser of acyl-carrier-protein.</text>
</comment>
<accession>A0A6B8KCI0</accession>
<dbReference type="EC" id="2.7.8.7" evidence="8"/>
<feature type="binding site" evidence="8">
    <location>
        <position position="8"/>
    </location>
    <ligand>
        <name>Mg(2+)</name>
        <dbReference type="ChEBI" id="CHEBI:18420"/>
    </ligand>
</feature>
<dbReference type="HAMAP" id="MF_00101">
    <property type="entry name" value="AcpS"/>
    <property type="match status" value="1"/>
</dbReference>
<evidence type="ECO:0000256" key="6">
    <source>
        <dbReference type="ARBA" id="ARBA00023098"/>
    </source>
</evidence>
<keyword evidence="2 8" id="KW-0808">Transferase</keyword>
<dbReference type="GO" id="GO:0006633">
    <property type="term" value="P:fatty acid biosynthetic process"/>
    <property type="evidence" value="ECO:0007669"/>
    <property type="project" value="UniProtKB-UniRule"/>
</dbReference>
<feature type="binding site" evidence="8">
    <location>
        <position position="57"/>
    </location>
    <ligand>
        <name>Mg(2+)</name>
        <dbReference type="ChEBI" id="CHEBI:18420"/>
    </ligand>
</feature>
<dbReference type="Proteomes" id="UP000309061">
    <property type="component" value="Chromosome"/>
</dbReference>
<dbReference type="EMBL" id="CP046052">
    <property type="protein sequence ID" value="QGM44801.1"/>
    <property type="molecule type" value="Genomic_DNA"/>
</dbReference>
<evidence type="ECO:0000313" key="11">
    <source>
        <dbReference type="Proteomes" id="UP000309061"/>
    </source>
</evidence>
<dbReference type="Pfam" id="PF01648">
    <property type="entry name" value="ACPS"/>
    <property type="match status" value="1"/>
</dbReference>
<dbReference type="SUPFAM" id="SSF56214">
    <property type="entry name" value="4'-phosphopantetheinyl transferase"/>
    <property type="match status" value="1"/>
</dbReference>
<dbReference type="GO" id="GO:0008897">
    <property type="term" value="F:holo-[acyl-carrier-protein] synthase activity"/>
    <property type="evidence" value="ECO:0007669"/>
    <property type="project" value="UniProtKB-UniRule"/>
</dbReference>
<keyword evidence="11" id="KW-1185">Reference proteome</keyword>